<feature type="region of interest" description="Disordered" evidence="1">
    <location>
        <begin position="132"/>
        <end position="157"/>
    </location>
</feature>
<dbReference type="AlphaFoldDB" id="A0A2N9IG38"/>
<evidence type="ECO:0000256" key="1">
    <source>
        <dbReference type="SAM" id="MobiDB-lite"/>
    </source>
</evidence>
<name>A0A2N9IG38_FAGSY</name>
<proteinExistence type="predicted"/>
<feature type="compositionally biased region" description="Basic and acidic residues" evidence="1">
    <location>
        <begin position="134"/>
        <end position="150"/>
    </location>
</feature>
<accession>A0A2N9IG38</accession>
<gene>
    <name evidence="2" type="ORF">FSB_LOCUS52649</name>
</gene>
<sequence length="212" mass="24145">MSAATQAIMEKVMEKTRLGQMKPRELPWPPRLSPLKSSDHRSPALRWSLFIFNIELGKISLEVGELNLMNLAVYCKIALHLLGINATISNSRGVHHQPLGGRSQQMALLLELIQGLQQTQWELAESIRQIKASNKKEENNDRNHDERESNNKNGTPFVTISNVADLFKQKRERTPKEPKMFARKPPYLPHGAYKGEEETTISSYGVYYSCCQ</sequence>
<dbReference type="EMBL" id="OIVN01006001">
    <property type="protein sequence ID" value="SPD24767.1"/>
    <property type="molecule type" value="Genomic_DNA"/>
</dbReference>
<evidence type="ECO:0000313" key="2">
    <source>
        <dbReference type="EMBL" id="SPD24767.1"/>
    </source>
</evidence>
<organism evidence="2">
    <name type="scientific">Fagus sylvatica</name>
    <name type="common">Beechnut</name>
    <dbReference type="NCBI Taxonomy" id="28930"/>
    <lineage>
        <taxon>Eukaryota</taxon>
        <taxon>Viridiplantae</taxon>
        <taxon>Streptophyta</taxon>
        <taxon>Embryophyta</taxon>
        <taxon>Tracheophyta</taxon>
        <taxon>Spermatophyta</taxon>
        <taxon>Magnoliopsida</taxon>
        <taxon>eudicotyledons</taxon>
        <taxon>Gunneridae</taxon>
        <taxon>Pentapetalae</taxon>
        <taxon>rosids</taxon>
        <taxon>fabids</taxon>
        <taxon>Fagales</taxon>
        <taxon>Fagaceae</taxon>
        <taxon>Fagus</taxon>
    </lineage>
</organism>
<protein>
    <submittedName>
        <fullName evidence="2">Uncharacterized protein</fullName>
    </submittedName>
</protein>
<reference evidence="2" key="1">
    <citation type="submission" date="2018-02" db="EMBL/GenBank/DDBJ databases">
        <authorList>
            <person name="Cohen D.B."/>
            <person name="Kent A.D."/>
        </authorList>
    </citation>
    <scope>NUCLEOTIDE SEQUENCE</scope>
</reference>